<protein>
    <submittedName>
        <fullName evidence="2">DUF1659 domain-containing protein</fullName>
    </submittedName>
</protein>
<dbReference type="Proteomes" id="UP000298460">
    <property type="component" value="Unassembled WGS sequence"/>
</dbReference>
<evidence type="ECO:0000313" key="2">
    <source>
        <dbReference type="EMBL" id="TGE39746.1"/>
    </source>
</evidence>
<dbReference type="AlphaFoldDB" id="A0A4Z0RDY2"/>
<evidence type="ECO:0000313" key="3">
    <source>
        <dbReference type="Proteomes" id="UP000298460"/>
    </source>
</evidence>
<sequence length="74" mass="8170">MAVIASNKDSVLVVTFETGVTPQGSAKLSQRSFPNVKLIATDEDIYNIAVAIYELQEYPLRGVRRDNRVDLASD</sequence>
<dbReference type="Pfam" id="PF07872">
    <property type="entry name" value="DUF1659"/>
    <property type="match status" value="1"/>
</dbReference>
<reference evidence="2 3" key="1">
    <citation type="submission" date="2019-03" db="EMBL/GenBank/DDBJ databases">
        <title>Draft Genome Sequence of Desulfosporosinus fructosivorans Strain 63.6F, Isolated from Marine Sediment in the Baltic Sea.</title>
        <authorList>
            <person name="Hausmann B."/>
            <person name="Vandieken V."/>
            <person name="Pjevac P."/>
            <person name="Schreck K."/>
            <person name="Herbold C.W."/>
            <person name="Loy A."/>
        </authorList>
    </citation>
    <scope>NUCLEOTIDE SEQUENCE [LARGE SCALE GENOMIC DNA]</scope>
    <source>
        <strain evidence="2 3">63.6F</strain>
    </source>
</reference>
<dbReference type="EMBL" id="SPQQ01000001">
    <property type="protein sequence ID" value="TGE39746.1"/>
    <property type="molecule type" value="Genomic_DNA"/>
</dbReference>
<dbReference type="RefSeq" id="WP_135544685.1">
    <property type="nucleotide sequence ID" value="NZ_SPQQ01000001.1"/>
</dbReference>
<organism evidence="2 3">
    <name type="scientific">Desulfosporosinus fructosivorans</name>
    <dbReference type="NCBI Taxonomy" id="2018669"/>
    <lineage>
        <taxon>Bacteria</taxon>
        <taxon>Bacillati</taxon>
        <taxon>Bacillota</taxon>
        <taxon>Clostridia</taxon>
        <taxon>Eubacteriales</taxon>
        <taxon>Desulfitobacteriaceae</taxon>
        <taxon>Desulfosporosinus</taxon>
    </lineage>
</organism>
<accession>A0A4Z0RDY2</accession>
<comment type="caution">
    <text evidence="2">The sequence shown here is derived from an EMBL/GenBank/DDBJ whole genome shotgun (WGS) entry which is preliminary data.</text>
</comment>
<feature type="domain" description="DUF1659" evidence="1">
    <location>
        <begin position="2"/>
        <end position="71"/>
    </location>
</feature>
<gene>
    <name evidence="2" type="ORF">E4K67_01755</name>
</gene>
<dbReference type="OrthoDB" id="1954703at2"/>
<keyword evidence="3" id="KW-1185">Reference proteome</keyword>
<dbReference type="InterPro" id="IPR012454">
    <property type="entry name" value="DUF1659"/>
</dbReference>
<name>A0A4Z0RDY2_9FIRM</name>
<evidence type="ECO:0000259" key="1">
    <source>
        <dbReference type="Pfam" id="PF07872"/>
    </source>
</evidence>
<proteinExistence type="predicted"/>